<organism evidence="3">
    <name type="scientific">Dissoconium aciculare CBS 342.82</name>
    <dbReference type="NCBI Taxonomy" id="1314786"/>
    <lineage>
        <taxon>Eukaryota</taxon>
        <taxon>Fungi</taxon>
        <taxon>Dikarya</taxon>
        <taxon>Ascomycota</taxon>
        <taxon>Pezizomycotina</taxon>
        <taxon>Dothideomycetes</taxon>
        <taxon>Dothideomycetidae</taxon>
        <taxon>Mycosphaerellales</taxon>
        <taxon>Dissoconiaceae</taxon>
        <taxon>Dissoconium</taxon>
    </lineage>
</organism>
<dbReference type="Proteomes" id="UP000504637">
    <property type="component" value="Unplaced"/>
</dbReference>
<reference evidence="3" key="2">
    <citation type="submission" date="2020-04" db="EMBL/GenBank/DDBJ databases">
        <authorList>
            <consortium name="NCBI Genome Project"/>
        </authorList>
    </citation>
    <scope>NUCLEOTIDE SEQUENCE</scope>
    <source>
        <strain evidence="3">CBS 342.82</strain>
    </source>
</reference>
<gene>
    <name evidence="3" type="ORF">K489DRAFT_234055</name>
</gene>
<reference evidence="3" key="3">
    <citation type="submission" date="2025-08" db="UniProtKB">
        <authorList>
            <consortium name="RefSeq"/>
        </authorList>
    </citation>
    <scope>IDENTIFICATION</scope>
    <source>
        <strain evidence="3">CBS 342.82</strain>
    </source>
</reference>
<dbReference type="AlphaFoldDB" id="A0A6J3M5N1"/>
<keyword evidence="2" id="KW-1185">Reference proteome</keyword>
<evidence type="ECO:0000256" key="1">
    <source>
        <dbReference type="SAM" id="MobiDB-lite"/>
    </source>
</evidence>
<accession>A0A6J3M5N1</accession>
<feature type="compositionally biased region" description="Polar residues" evidence="1">
    <location>
        <begin position="60"/>
        <end position="70"/>
    </location>
</feature>
<dbReference type="GeneID" id="54357631"/>
<name>A0A6J3M5N1_9PEZI</name>
<evidence type="ECO:0000313" key="2">
    <source>
        <dbReference type="Proteomes" id="UP000504637"/>
    </source>
</evidence>
<dbReference type="RefSeq" id="XP_033459183.1">
    <property type="nucleotide sequence ID" value="XM_033599832.1"/>
</dbReference>
<sequence>MKQLTVPAKGDATVCRGGATGSLAVRRSPLGVLDRSGDAGESDRRRGGGLGRRRRRDRGNTCSSSLSSRYANGPAARATASLGGRAAASAASPEPLRPAPRLTRDWASLYGAGLGKRSGRFFKCAGRSRNSSSLSRNESTLATDDATLLLGGEMGLGLVTGSGLTVLVLVRRRLSSLSSSNPVAQGSRPLRRPVSARKPLNCFWRAYVAMSQKEGVVPRRQGLLLAKREADRTG</sequence>
<feature type="region of interest" description="Disordered" evidence="1">
    <location>
        <begin position="28"/>
        <end position="78"/>
    </location>
</feature>
<protein>
    <submittedName>
        <fullName evidence="3">Uncharacterized protein</fullName>
    </submittedName>
</protein>
<feature type="compositionally biased region" description="Basic and acidic residues" evidence="1">
    <location>
        <begin position="35"/>
        <end position="46"/>
    </location>
</feature>
<proteinExistence type="predicted"/>
<reference evidence="3" key="1">
    <citation type="submission" date="2020-01" db="EMBL/GenBank/DDBJ databases">
        <authorList>
            <consortium name="DOE Joint Genome Institute"/>
            <person name="Haridas S."/>
            <person name="Albert R."/>
            <person name="Binder M."/>
            <person name="Bloem J."/>
            <person name="Labutti K."/>
            <person name="Salamov A."/>
            <person name="Andreopoulos B."/>
            <person name="Baker S.E."/>
            <person name="Barry K."/>
            <person name="Bills G."/>
            <person name="Bluhm B.H."/>
            <person name="Cannon C."/>
            <person name="Castanera R."/>
            <person name="Culley D.E."/>
            <person name="Daum C."/>
            <person name="Ezra D."/>
            <person name="Gonzalez J.B."/>
            <person name="Henrissat B."/>
            <person name="Kuo A."/>
            <person name="Liang C."/>
            <person name="Lipzen A."/>
            <person name="Lutzoni F."/>
            <person name="Magnuson J."/>
            <person name="Mondo S."/>
            <person name="Nolan M."/>
            <person name="Ohm R."/>
            <person name="Pangilinan J."/>
            <person name="Park H.-J."/>
            <person name="Ramirez L."/>
            <person name="Alfaro M."/>
            <person name="Sun H."/>
            <person name="Tritt A."/>
            <person name="Yoshinaga Y."/>
            <person name="Zwiers L.-H."/>
            <person name="Turgeon B.G."/>
            <person name="Goodwin S.B."/>
            <person name="Spatafora J.W."/>
            <person name="Crous P.W."/>
            <person name="Grigoriev I.V."/>
        </authorList>
    </citation>
    <scope>NUCLEOTIDE SEQUENCE</scope>
    <source>
        <strain evidence="3">CBS 342.82</strain>
    </source>
</reference>
<evidence type="ECO:0000313" key="3">
    <source>
        <dbReference type="RefSeq" id="XP_033459183.1"/>
    </source>
</evidence>